<evidence type="ECO:0000313" key="1">
    <source>
        <dbReference type="EMBL" id="PLW19806.1"/>
    </source>
</evidence>
<dbReference type="AlphaFoldDB" id="A0A2N5T2T6"/>
<reference evidence="1 2" key="1">
    <citation type="submission" date="2017-11" db="EMBL/GenBank/DDBJ databases">
        <title>De novo assembly and phasing of dikaryotic genomes from two isolates of Puccinia coronata f. sp. avenae, the causal agent of oat crown rust.</title>
        <authorList>
            <person name="Miller M.E."/>
            <person name="Zhang Y."/>
            <person name="Omidvar V."/>
            <person name="Sperschneider J."/>
            <person name="Schwessinger B."/>
            <person name="Raley C."/>
            <person name="Palmer J.M."/>
            <person name="Garnica D."/>
            <person name="Upadhyaya N."/>
            <person name="Rathjen J."/>
            <person name="Taylor J.M."/>
            <person name="Park R.F."/>
            <person name="Dodds P.N."/>
            <person name="Hirsch C.D."/>
            <person name="Kianian S.F."/>
            <person name="Figueroa M."/>
        </authorList>
    </citation>
    <scope>NUCLEOTIDE SEQUENCE [LARGE SCALE GENOMIC DNA]</scope>
    <source>
        <strain evidence="1">12NC29</strain>
    </source>
</reference>
<accession>A0A2N5T2T6</accession>
<dbReference type="Proteomes" id="UP000235388">
    <property type="component" value="Unassembled WGS sequence"/>
</dbReference>
<evidence type="ECO:0008006" key="3">
    <source>
        <dbReference type="Google" id="ProtNLM"/>
    </source>
</evidence>
<keyword evidence="2" id="KW-1185">Reference proteome</keyword>
<protein>
    <recommendedName>
        <fullName evidence="3">Core-binding (CB) domain-containing protein</fullName>
    </recommendedName>
</protein>
<proteinExistence type="predicted"/>
<organism evidence="1 2">
    <name type="scientific">Puccinia coronata f. sp. avenae</name>
    <dbReference type="NCBI Taxonomy" id="200324"/>
    <lineage>
        <taxon>Eukaryota</taxon>
        <taxon>Fungi</taxon>
        <taxon>Dikarya</taxon>
        <taxon>Basidiomycota</taxon>
        <taxon>Pucciniomycotina</taxon>
        <taxon>Pucciniomycetes</taxon>
        <taxon>Pucciniales</taxon>
        <taxon>Pucciniaceae</taxon>
        <taxon>Puccinia</taxon>
    </lineage>
</organism>
<comment type="caution">
    <text evidence="1">The sequence shown here is derived from an EMBL/GenBank/DDBJ whole genome shotgun (WGS) entry which is preliminary data.</text>
</comment>
<dbReference type="EMBL" id="PGCJ01000807">
    <property type="protein sequence ID" value="PLW19806.1"/>
    <property type="molecule type" value="Genomic_DNA"/>
</dbReference>
<dbReference type="STRING" id="200324.A0A2N5T2T6"/>
<name>A0A2N5T2T6_9BASI</name>
<gene>
    <name evidence="1" type="ORF">PCANC_12640</name>
</gene>
<evidence type="ECO:0000313" key="2">
    <source>
        <dbReference type="Proteomes" id="UP000235388"/>
    </source>
</evidence>
<sequence length="157" mass="17671">MSGPPDYGGYPVDHNYPGHSYNTGIPWSSHPDNPNILPDPGYKPLAVETGANTRQRQMRTTSSLTRGLYNFQKYPYFLAKNTSTPTPSQRDLHLLNAWRPSTLQSYNSAVKHMVKYLRTENQWNGLPLTKEDVWDFCLEIGHTMEDLGSVGVTAATL</sequence>